<name>A0A1S2LPV3_9BACI</name>
<comment type="caution">
    <text evidence="2">The sequence shown here is derived from an EMBL/GenBank/DDBJ whole genome shotgun (WGS) entry which is preliminary data.</text>
</comment>
<protein>
    <recommendedName>
        <fullName evidence="1">HD domain-containing protein</fullName>
    </recommendedName>
</protein>
<dbReference type="Proteomes" id="UP000180098">
    <property type="component" value="Unassembled WGS sequence"/>
</dbReference>
<dbReference type="CDD" id="cd00077">
    <property type="entry name" value="HDc"/>
    <property type="match status" value="1"/>
</dbReference>
<evidence type="ECO:0000313" key="3">
    <source>
        <dbReference type="Proteomes" id="UP000180098"/>
    </source>
</evidence>
<sequence>MRKDQLQKLSYEQFQNSLETITKESRYGFTLHEAEDFLWVENLFIKLMSNRKAFGAILQLKVLDDYSYLHSIDTFILGALFARKINLKDIETFALGCLLHDIGKLEIPKSLLQKKEC</sequence>
<dbReference type="RefSeq" id="WP_071312578.1">
    <property type="nucleotide sequence ID" value="NZ_MLQQ01000006.1"/>
</dbReference>
<dbReference type="EMBL" id="MLQQ01000006">
    <property type="protein sequence ID" value="OIJ14538.1"/>
    <property type="molecule type" value="Genomic_DNA"/>
</dbReference>
<dbReference type="AlphaFoldDB" id="A0A1S2LPV3"/>
<organism evidence="2 3">
    <name type="scientific">Anaerobacillus arseniciselenatis</name>
    <dbReference type="NCBI Taxonomy" id="85682"/>
    <lineage>
        <taxon>Bacteria</taxon>
        <taxon>Bacillati</taxon>
        <taxon>Bacillota</taxon>
        <taxon>Bacilli</taxon>
        <taxon>Bacillales</taxon>
        <taxon>Bacillaceae</taxon>
        <taxon>Anaerobacillus</taxon>
    </lineage>
</organism>
<dbReference type="Pfam" id="PF01966">
    <property type="entry name" value="HD"/>
    <property type="match status" value="1"/>
</dbReference>
<evidence type="ECO:0000313" key="2">
    <source>
        <dbReference type="EMBL" id="OIJ14538.1"/>
    </source>
</evidence>
<evidence type="ECO:0000259" key="1">
    <source>
        <dbReference type="Pfam" id="PF01966"/>
    </source>
</evidence>
<proteinExistence type="predicted"/>
<dbReference type="Gene3D" id="1.10.3210.10">
    <property type="entry name" value="Hypothetical protein af1432"/>
    <property type="match status" value="1"/>
</dbReference>
<feature type="domain" description="HD" evidence="1">
    <location>
        <begin position="70"/>
        <end position="114"/>
    </location>
</feature>
<reference evidence="2 3" key="1">
    <citation type="submission" date="2016-10" db="EMBL/GenBank/DDBJ databases">
        <title>Draft genome sequences of four alkaliphilic bacteria belonging to the Anaerobacillus genus.</title>
        <authorList>
            <person name="Bassil N.M."/>
            <person name="Lloyd J.R."/>
        </authorList>
    </citation>
    <scope>NUCLEOTIDE SEQUENCE [LARGE SCALE GENOMIC DNA]</scope>
    <source>
        <strain evidence="2 3">DSM 15340</strain>
    </source>
</reference>
<gene>
    <name evidence="2" type="ORF">BKP35_06580</name>
</gene>
<dbReference type="InterPro" id="IPR003607">
    <property type="entry name" value="HD/PDEase_dom"/>
</dbReference>
<dbReference type="InterPro" id="IPR006674">
    <property type="entry name" value="HD_domain"/>
</dbReference>
<accession>A0A1S2LPV3</accession>
<dbReference type="SUPFAM" id="SSF109604">
    <property type="entry name" value="HD-domain/PDEase-like"/>
    <property type="match status" value="1"/>
</dbReference>
<dbReference type="OrthoDB" id="2985535at2"/>
<keyword evidence="3" id="KW-1185">Reference proteome</keyword>